<gene>
    <name evidence="3" type="ORF">H9650_17410</name>
</gene>
<dbReference type="SUPFAM" id="SSF56024">
    <property type="entry name" value="Phospholipase D/nuclease"/>
    <property type="match status" value="2"/>
</dbReference>
<keyword evidence="4" id="KW-1185">Reference proteome</keyword>
<feature type="transmembrane region" description="Helical" evidence="1">
    <location>
        <begin position="15"/>
        <end position="36"/>
    </location>
</feature>
<feature type="domain" description="Phospholipase D-like" evidence="2">
    <location>
        <begin position="305"/>
        <end position="447"/>
    </location>
</feature>
<protein>
    <submittedName>
        <fullName evidence="3">Phospholipase D family protein</fullName>
    </submittedName>
</protein>
<dbReference type="RefSeq" id="WP_191697775.1">
    <property type="nucleotide sequence ID" value="NZ_JACSQO010000011.1"/>
</dbReference>
<name>A0ABR8RDL7_9BACI</name>
<keyword evidence="1" id="KW-0812">Transmembrane</keyword>
<dbReference type="CDD" id="cd09130">
    <property type="entry name" value="PLDc_unchar2_2"/>
    <property type="match status" value="1"/>
</dbReference>
<comment type="caution">
    <text evidence="3">The sequence shown here is derived from an EMBL/GenBank/DDBJ whole genome shotgun (WGS) entry which is preliminary data.</text>
</comment>
<dbReference type="EMBL" id="JACSQO010000011">
    <property type="protein sequence ID" value="MBD7945888.1"/>
    <property type="molecule type" value="Genomic_DNA"/>
</dbReference>
<dbReference type="CDD" id="cd09129">
    <property type="entry name" value="PLDc_unchar2_1"/>
    <property type="match status" value="1"/>
</dbReference>
<organism evidence="3 4">
    <name type="scientific">Psychrobacillus faecigallinarum</name>
    <dbReference type="NCBI Taxonomy" id="2762235"/>
    <lineage>
        <taxon>Bacteria</taxon>
        <taxon>Bacillati</taxon>
        <taxon>Bacillota</taxon>
        <taxon>Bacilli</taxon>
        <taxon>Bacillales</taxon>
        <taxon>Bacillaceae</taxon>
        <taxon>Psychrobacillus</taxon>
    </lineage>
</organism>
<evidence type="ECO:0000313" key="4">
    <source>
        <dbReference type="Proteomes" id="UP000640786"/>
    </source>
</evidence>
<keyword evidence="1" id="KW-1133">Transmembrane helix</keyword>
<dbReference type="InterPro" id="IPR025202">
    <property type="entry name" value="PLD-like_dom"/>
</dbReference>
<proteinExistence type="predicted"/>
<evidence type="ECO:0000259" key="2">
    <source>
        <dbReference type="Pfam" id="PF13091"/>
    </source>
</evidence>
<dbReference type="Proteomes" id="UP000640786">
    <property type="component" value="Unassembled WGS sequence"/>
</dbReference>
<reference evidence="3 4" key="1">
    <citation type="submission" date="2020-08" db="EMBL/GenBank/DDBJ databases">
        <title>A Genomic Blueprint of the Chicken Gut Microbiome.</title>
        <authorList>
            <person name="Gilroy R."/>
            <person name="Ravi A."/>
            <person name="Getino M."/>
            <person name="Pursley I."/>
            <person name="Horton D.L."/>
            <person name="Alikhan N.-F."/>
            <person name="Baker D."/>
            <person name="Gharbi K."/>
            <person name="Hall N."/>
            <person name="Watson M."/>
            <person name="Adriaenssens E.M."/>
            <person name="Foster-Nyarko E."/>
            <person name="Jarju S."/>
            <person name="Secka A."/>
            <person name="Antonio M."/>
            <person name="Oren A."/>
            <person name="Chaudhuri R."/>
            <person name="La Ragione R.M."/>
            <person name="Hildebrand F."/>
            <person name="Pallen M.J."/>
        </authorList>
    </citation>
    <scope>NUCLEOTIDE SEQUENCE [LARGE SCALE GENOMIC DNA]</scope>
    <source>
        <strain evidence="3 4">Sa2BUA9</strain>
    </source>
</reference>
<evidence type="ECO:0000313" key="3">
    <source>
        <dbReference type="EMBL" id="MBD7945888.1"/>
    </source>
</evidence>
<evidence type="ECO:0000256" key="1">
    <source>
        <dbReference type="SAM" id="Phobius"/>
    </source>
</evidence>
<sequence>MAKKTKKPWSKKKRIVASFITAFALIYIAVILWHTFKPLPQGVSYAGDLHKTNNIRFLTDLTYAQDKKGTNTVHENNIFDEVYKTIEEAEEFVVLDFFLVDGYYDEDQDFPNIADTLSSTVAAKKRENPEMPIVFITDPLNRGYGSYESEWFKKMRDAGVEIVYTDLDALRDSTPVYSGIYRIFFQWFDIGGKGWIANAMASEAPKMTVASYMTLLNVKANHRKALITEKAAIVTSSNPHDASGFHGNIAIKLDGPIINDILEAEEAVSVFSGGPKLPRIQAKKQEGEYQAQYLTEKKIFDALMNDINDTKKGDKIWLGMFFVAERNIVNALVDAANRGVEVNLILDPNENSFGREKSGLPNRPVVQELLEDTNEKINIRWYNTVIGQYHTKAIWIQTPKNTIISNGAANYTERALDNYNLENNVRIIAPNDSELAIEMEEYFKRLWNNEDAMYTVEVNEYQNDFTWWQRWIYAFQSYTKITTY</sequence>
<accession>A0ABR8RDL7</accession>
<keyword evidence="1" id="KW-0472">Membrane</keyword>
<dbReference type="Gene3D" id="3.30.870.10">
    <property type="entry name" value="Endonuclease Chain A"/>
    <property type="match status" value="2"/>
</dbReference>
<dbReference type="Pfam" id="PF13091">
    <property type="entry name" value="PLDc_2"/>
    <property type="match status" value="1"/>
</dbReference>